<dbReference type="InterPro" id="IPR013249">
    <property type="entry name" value="RNA_pol_sigma70_r4_t2"/>
</dbReference>
<organism evidence="7 8">
    <name type="scientific">Actinoallomurus iriomotensis</name>
    <dbReference type="NCBI Taxonomy" id="478107"/>
    <lineage>
        <taxon>Bacteria</taxon>
        <taxon>Bacillati</taxon>
        <taxon>Actinomycetota</taxon>
        <taxon>Actinomycetes</taxon>
        <taxon>Streptosporangiales</taxon>
        <taxon>Thermomonosporaceae</taxon>
        <taxon>Actinoallomurus</taxon>
    </lineage>
</organism>
<dbReference type="InterPro" id="IPR013324">
    <property type="entry name" value="RNA_pol_sigma_r3/r4-like"/>
</dbReference>
<proteinExistence type="inferred from homology"/>
<dbReference type="Gene3D" id="1.10.10.10">
    <property type="entry name" value="Winged helix-like DNA-binding domain superfamily/Winged helix DNA-binding domain"/>
    <property type="match status" value="1"/>
</dbReference>
<dbReference type="InterPro" id="IPR036388">
    <property type="entry name" value="WH-like_DNA-bd_sf"/>
</dbReference>
<evidence type="ECO:0000256" key="4">
    <source>
        <dbReference type="ARBA" id="ARBA00023163"/>
    </source>
</evidence>
<evidence type="ECO:0000259" key="5">
    <source>
        <dbReference type="Pfam" id="PF04542"/>
    </source>
</evidence>
<keyword evidence="3" id="KW-0731">Sigma factor</keyword>
<feature type="domain" description="RNA polymerase sigma-70 region 2" evidence="5">
    <location>
        <begin position="30"/>
        <end position="96"/>
    </location>
</feature>
<feature type="domain" description="RNA polymerase sigma factor 70 region 4 type 2" evidence="6">
    <location>
        <begin position="121"/>
        <end position="173"/>
    </location>
</feature>
<dbReference type="NCBIfam" id="TIGR02937">
    <property type="entry name" value="sigma70-ECF"/>
    <property type="match status" value="1"/>
</dbReference>
<keyword evidence="4" id="KW-0804">Transcription</keyword>
<dbReference type="PANTHER" id="PTHR43133">
    <property type="entry name" value="RNA POLYMERASE ECF-TYPE SIGMA FACTO"/>
    <property type="match status" value="1"/>
</dbReference>
<dbReference type="GO" id="GO:0006352">
    <property type="term" value="P:DNA-templated transcription initiation"/>
    <property type="evidence" value="ECO:0007669"/>
    <property type="project" value="InterPro"/>
</dbReference>
<reference evidence="7" key="1">
    <citation type="submission" date="2023-03" db="EMBL/GenBank/DDBJ databases">
        <title>Actinoallomurus iriomotensis NBRC 103684.</title>
        <authorList>
            <person name="Ichikawa N."/>
            <person name="Sato H."/>
            <person name="Tonouchi N."/>
        </authorList>
    </citation>
    <scope>NUCLEOTIDE SEQUENCE</scope>
    <source>
        <strain evidence="7">NBRC 103684</strain>
    </source>
</reference>
<evidence type="ECO:0000256" key="3">
    <source>
        <dbReference type="ARBA" id="ARBA00023082"/>
    </source>
</evidence>
<dbReference type="SUPFAM" id="SSF88946">
    <property type="entry name" value="Sigma2 domain of RNA polymerase sigma factors"/>
    <property type="match status" value="1"/>
</dbReference>
<evidence type="ECO:0000313" key="8">
    <source>
        <dbReference type="Proteomes" id="UP001165074"/>
    </source>
</evidence>
<dbReference type="InterPro" id="IPR013325">
    <property type="entry name" value="RNA_pol_sigma_r2"/>
</dbReference>
<dbReference type="InterPro" id="IPR039425">
    <property type="entry name" value="RNA_pol_sigma-70-like"/>
</dbReference>
<dbReference type="AlphaFoldDB" id="A0A9W6S0A9"/>
<keyword evidence="2" id="KW-0805">Transcription regulation</keyword>
<dbReference type="GO" id="GO:0016987">
    <property type="term" value="F:sigma factor activity"/>
    <property type="evidence" value="ECO:0007669"/>
    <property type="project" value="UniProtKB-KW"/>
</dbReference>
<dbReference type="GO" id="GO:0003677">
    <property type="term" value="F:DNA binding"/>
    <property type="evidence" value="ECO:0007669"/>
    <property type="project" value="InterPro"/>
</dbReference>
<dbReference type="EMBL" id="BSTK01000002">
    <property type="protein sequence ID" value="GLY83412.1"/>
    <property type="molecule type" value="Genomic_DNA"/>
</dbReference>
<protein>
    <submittedName>
        <fullName evidence="7">Siderophore-interacting protein</fullName>
    </submittedName>
</protein>
<dbReference type="CDD" id="cd06171">
    <property type="entry name" value="Sigma70_r4"/>
    <property type="match status" value="1"/>
</dbReference>
<dbReference type="PANTHER" id="PTHR43133:SF25">
    <property type="entry name" value="RNA POLYMERASE SIGMA FACTOR RFAY-RELATED"/>
    <property type="match status" value="1"/>
</dbReference>
<sequence>MHAWAATQTQCGQTRWAVYMTADRQWFVDIYERHYDAVLRYAWRRVGPDDAADVVAETFTIAWRRLRDVPEDMPLPWLYGVARNLIANRRRKDRRRGVPDAFDEGVYLVEPDHAEAIGRRDAALAALHDLSDDDREIVRLIAWEGLTTAETAVVLGCSAAAATVRLHRARKRIEKLMSAKLEEVAS</sequence>
<comment type="similarity">
    <text evidence="1">Belongs to the sigma-70 factor family. ECF subfamily.</text>
</comment>
<accession>A0A9W6S0A9</accession>
<dbReference type="Gene3D" id="1.10.1740.10">
    <property type="match status" value="1"/>
</dbReference>
<dbReference type="SUPFAM" id="SSF88659">
    <property type="entry name" value="Sigma3 and sigma4 domains of RNA polymerase sigma factors"/>
    <property type="match status" value="1"/>
</dbReference>
<dbReference type="InterPro" id="IPR007627">
    <property type="entry name" value="RNA_pol_sigma70_r2"/>
</dbReference>
<dbReference type="InterPro" id="IPR014284">
    <property type="entry name" value="RNA_pol_sigma-70_dom"/>
</dbReference>
<keyword evidence="8" id="KW-1185">Reference proteome</keyword>
<dbReference type="Pfam" id="PF04542">
    <property type="entry name" value="Sigma70_r2"/>
    <property type="match status" value="1"/>
</dbReference>
<name>A0A9W6S0A9_9ACTN</name>
<evidence type="ECO:0000313" key="7">
    <source>
        <dbReference type="EMBL" id="GLY83412.1"/>
    </source>
</evidence>
<comment type="caution">
    <text evidence="7">The sequence shown here is derived from an EMBL/GenBank/DDBJ whole genome shotgun (WGS) entry which is preliminary data.</text>
</comment>
<evidence type="ECO:0000259" key="6">
    <source>
        <dbReference type="Pfam" id="PF08281"/>
    </source>
</evidence>
<evidence type="ECO:0000256" key="2">
    <source>
        <dbReference type="ARBA" id="ARBA00023015"/>
    </source>
</evidence>
<evidence type="ECO:0000256" key="1">
    <source>
        <dbReference type="ARBA" id="ARBA00010641"/>
    </source>
</evidence>
<dbReference type="Proteomes" id="UP001165074">
    <property type="component" value="Unassembled WGS sequence"/>
</dbReference>
<gene>
    <name evidence="7" type="ORF">Airi02_013420</name>
</gene>
<dbReference type="Pfam" id="PF08281">
    <property type="entry name" value="Sigma70_r4_2"/>
    <property type="match status" value="1"/>
</dbReference>